<keyword evidence="9" id="KW-0961">Cell wall biogenesis/degradation</keyword>
<dbReference type="Proteomes" id="UP000248795">
    <property type="component" value="Unassembled WGS sequence"/>
</dbReference>
<keyword evidence="15" id="KW-1185">Reference proteome</keyword>
<dbReference type="Pfam" id="PF05951">
    <property type="entry name" value="Peptidase_M15_2"/>
    <property type="match status" value="1"/>
</dbReference>
<evidence type="ECO:0000256" key="6">
    <source>
        <dbReference type="ARBA" id="ARBA00022801"/>
    </source>
</evidence>
<comment type="similarity">
    <text evidence="10">Belongs to the peptidase M15 family.</text>
</comment>
<dbReference type="AlphaFoldDB" id="A0A2W2BEJ3"/>
<accession>A0A2W2BEJ3</accession>
<evidence type="ECO:0000256" key="13">
    <source>
        <dbReference type="SAM" id="Phobius"/>
    </source>
</evidence>
<dbReference type="PANTHER" id="PTHR37425:SF1">
    <property type="entry name" value="OUTER MEMBRANE PROTEIN"/>
    <property type="match status" value="1"/>
</dbReference>
<keyword evidence="8" id="KW-0482">Metalloprotease</keyword>
<protein>
    <recommendedName>
        <fullName evidence="11">Murein endopeptidase K</fullName>
    </recommendedName>
</protein>
<comment type="caution">
    <text evidence="14">The sequence shown here is derived from an EMBL/GenBank/DDBJ whole genome shotgun (WGS) entry which is preliminary data.</text>
</comment>
<evidence type="ECO:0000256" key="5">
    <source>
        <dbReference type="ARBA" id="ARBA00022729"/>
    </source>
</evidence>
<name>A0A2W2BEJ3_9HYPH</name>
<dbReference type="SUPFAM" id="SSF55166">
    <property type="entry name" value="Hedgehog/DD-peptidase"/>
    <property type="match status" value="1"/>
</dbReference>
<evidence type="ECO:0000256" key="10">
    <source>
        <dbReference type="ARBA" id="ARBA00093448"/>
    </source>
</evidence>
<dbReference type="EMBL" id="QKVK01000001">
    <property type="protein sequence ID" value="PZF78608.1"/>
    <property type="molecule type" value="Genomic_DNA"/>
</dbReference>
<evidence type="ECO:0000256" key="1">
    <source>
        <dbReference type="ARBA" id="ARBA00001947"/>
    </source>
</evidence>
<evidence type="ECO:0000313" key="14">
    <source>
        <dbReference type="EMBL" id="PZF78608.1"/>
    </source>
</evidence>
<sequence>MGLGSWTKHQRNRKTGCKWGMGLDCRETGLRTFFARWKKLAASTAVAAMFGAGVLLSLNGTAHSGGETRTLSLYHVHTKERLTITYMKDGKYIPSAMKKINYLMRDWRRNEVITISPRTIDLMWELHADLGSKSPIHIVCGYRSPKTNAFLKKVGRNVARKSQHMVGHAIDLYFPDVPTIKIRNSALVRQVGGVGYYSSGAGPTGFLHIDSGNVRHWGPAISSAQMAKIMRDYRKTVGARLNKKGMKAVPEVMVAEADPSAARLPSQMEGDDEGDAENVKLAAKKKIPLETAYSSGDDEELASMSEDVAAAPAKPRIKPADAGDDQADDSDTEAVADANGVDQGYPAPKPRPKPIEVLMMAAVNMKIEPASAPPPDLTARTSPVAGNSQGYVIAPETMVETASLESNAAAKTSLTEEIESGDAQNVPTIRTITASASGDDLFWWPTQLVFDSNKAVRRDGAPQQFSAGSTAVAAILPGVSDAQAEEPPQPAQRLAIAEMTQSPASEGKGDMLVVNREGKGSLLTAPVKLGQATSQ</sequence>
<evidence type="ECO:0000256" key="11">
    <source>
        <dbReference type="ARBA" id="ARBA00093666"/>
    </source>
</evidence>
<keyword evidence="13" id="KW-1133">Transmembrane helix</keyword>
<dbReference type="CDD" id="cd14844">
    <property type="entry name" value="Zn-DD-carboxypeptidase_like"/>
    <property type="match status" value="1"/>
</dbReference>
<evidence type="ECO:0000256" key="8">
    <source>
        <dbReference type="ARBA" id="ARBA00023049"/>
    </source>
</evidence>
<gene>
    <name evidence="14" type="ORF">DK847_02030</name>
</gene>
<reference evidence="15" key="1">
    <citation type="submission" date="2018-06" db="EMBL/GenBank/DDBJ databases">
        <title>Aestuariibacter litoralis strain KCTC 52945T.</title>
        <authorList>
            <person name="Li X."/>
            <person name="Salam N."/>
            <person name="Li J.-L."/>
            <person name="Chen Y.-M."/>
            <person name="Yang Z.-W."/>
            <person name="Zhang L.-Y."/>
            <person name="Han M.-X."/>
            <person name="Xiao M."/>
            <person name="Li W.-J."/>
        </authorList>
    </citation>
    <scope>NUCLEOTIDE SEQUENCE [LARGE SCALE GENOMIC DNA]</scope>
    <source>
        <strain evidence="15">KCTC 52945</strain>
    </source>
</reference>
<dbReference type="GO" id="GO:0046872">
    <property type="term" value="F:metal ion binding"/>
    <property type="evidence" value="ECO:0007669"/>
    <property type="project" value="UniProtKB-KW"/>
</dbReference>
<keyword evidence="6" id="KW-0378">Hydrolase</keyword>
<feature type="compositionally biased region" description="Acidic residues" evidence="12">
    <location>
        <begin position="322"/>
        <end position="334"/>
    </location>
</feature>
<evidence type="ECO:0000256" key="2">
    <source>
        <dbReference type="ARBA" id="ARBA00004776"/>
    </source>
</evidence>
<evidence type="ECO:0000256" key="12">
    <source>
        <dbReference type="SAM" id="MobiDB-lite"/>
    </source>
</evidence>
<dbReference type="InterPro" id="IPR010275">
    <property type="entry name" value="MepK"/>
</dbReference>
<keyword evidence="7" id="KW-0862">Zinc</keyword>
<keyword evidence="13" id="KW-0472">Membrane</keyword>
<comment type="cofactor">
    <cofactor evidence="1">
        <name>Zn(2+)</name>
        <dbReference type="ChEBI" id="CHEBI:29105"/>
    </cofactor>
</comment>
<organism evidence="14 15">
    <name type="scientific">Aestuariivirga litoralis</name>
    <dbReference type="NCBI Taxonomy" id="2650924"/>
    <lineage>
        <taxon>Bacteria</taxon>
        <taxon>Pseudomonadati</taxon>
        <taxon>Pseudomonadota</taxon>
        <taxon>Alphaproteobacteria</taxon>
        <taxon>Hyphomicrobiales</taxon>
        <taxon>Aestuariivirgaceae</taxon>
        <taxon>Aestuariivirga</taxon>
    </lineage>
</organism>
<keyword evidence="4" id="KW-0479">Metal-binding</keyword>
<evidence type="ECO:0000256" key="7">
    <source>
        <dbReference type="ARBA" id="ARBA00022833"/>
    </source>
</evidence>
<keyword evidence="3" id="KW-0645">Protease</keyword>
<dbReference type="GO" id="GO:0071555">
    <property type="term" value="P:cell wall organization"/>
    <property type="evidence" value="ECO:0007669"/>
    <property type="project" value="UniProtKB-KW"/>
</dbReference>
<feature type="region of interest" description="Disordered" evidence="12">
    <location>
        <begin position="308"/>
        <end position="351"/>
    </location>
</feature>
<proteinExistence type="inferred from homology"/>
<dbReference type="Gene3D" id="3.30.1380.10">
    <property type="match status" value="1"/>
</dbReference>
<dbReference type="PANTHER" id="PTHR37425">
    <property type="match status" value="1"/>
</dbReference>
<evidence type="ECO:0000256" key="9">
    <source>
        <dbReference type="ARBA" id="ARBA00023316"/>
    </source>
</evidence>
<evidence type="ECO:0000256" key="4">
    <source>
        <dbReference type="ARBA" id="ARBA00022723"/>
    </source>
</evidence>
<evidence type="ECO:0000256" key="3">
    <source>
        <dbReference type="ARBA" id="ARBA00022670"/>
    </source>
</evidence>
<dbReference type="GO" id="GO:0008237">
    <property type="term" value="F:metallopeptidase activity"/>
    <property type="evidence" value="ECO:0007669"/>
    <property type="project" value="UniProtKB-KW"/>
</dbReference>
<feature type="transmembrane region" description="Helical" evidence="13">
    <location>
        <begin position="40"/>
        <end position="58"/>
    </location>
</feature>
<evidence type="ECO:0000313" key="15">
    <source>
        <dbReference type="Proteomes" id="UP000248795"/>
    </source>
</evidence>
<dbReference type="InterPro" id="IPR009045">
    <property type="entry name" value="Zn_M74/Hedgehog-like"/>
</dbReference>
<keyword evidence="13" id="KW-0812">Transmembrane</keyword>
<comment type="pathway">
    <text evidence="2">Cell wall biogenesis; cell wall polysaccharide biosynthesis.</text>
</comment>
<dbReference type="GO" id="GO:0006508">
    <property type="term" value="P:proteolysis"/>
    <property type="evidence" value="ECO:0007669"/>
    <property type="project" value="UniProtKB-KW"/>
</dbReference>
<keyword evidence="5" id="KW-0732">Signal</keyword>